<feature type="transmembrane region" description="Helical" evidence="1">
    <location>
        <begin position="55"/>
        <end position="82"/>
    </location>
</feature>
<evidence type="ECO:0000313" key="3">
    <source>
        <dbReference type="Proteomes" id="UP001303902"/>
    </source>
</evidence>
<name>A0ABZ0L7P2_9BACL</name>
<gene>
    <name evidence="2" type="ORF">QWT69_16405</name>
</gene>
<feature type="transmembrane region" description="Helical" evidence="1">
    <location>
        <begin position="12"/>
        <end position="35"/>
    </location>
</feature>
<dbReference type="Proteomes" id="UP001303902">
    <property type="component" value="Chromosome"/>
</dbReference>
<sequence length="181" mass="20780">MQKLFMKQNPIGYLIKIAGIIVIAWGVLQAIFYVTTMSQMGGEFMDEFGNIEYSTGLSGIAIFSFISIIATHLLYGLLIIGFGEVIDLLQRIYFKLNPEAELEWKTEQAEKETVNGTDVPFWVEKELKRYYEKQQTTFDSIDHTTDAYIFKVTVDGRVEYVEVGNFEPRVLSAEEAKKYNE</sequence>
<organism evidence="2 3">
    <name type="scientific">Sporosarcina oncorhynchi</name>
    <dbReference type="NCBI Taxonomy" id="3056444"/>
    <lineage>
        <taxon>Bacteria</taxon>
        <taxon>Bacillati</taxon>
        <taxon>Bacillota</taxon>
        <taxon>Bacilli</taxon>
        <taxon>Bacillales</taxon>
        <taxon>Caryophanaceae</taxon>
        <taxon>Sporosarcina</taxon>
    </lineage>
</organism>
<keyword evidence="1" id="KW-1133">Transmembrane helix</keyword>
<proteinExistence type="predicted"/>
<dbReference type="EMBL" id="CP129118">
    <property type="protein sequence ID" value="WOV87409.1"/>
    <property type="molecule type" value="Genomic_DNA"/>
</dbReference>
<accession>A0ABZ0L7P2</accession>
<protein>
    <submittedName>
        <fullName evidence="2">Uncharacterized protein</fullName>
    </submittedName>
</protein>
<evidence type="ECO:0000256" key="1">
    <source>
        <dbReference type="SAM" id="Phobius"/>
    </source>
</evidence>
<evidence type="ECO:0000313" key="2">
    <source>
        <dbReference type="EMBL" id="WOV87409.1"/>
    </source>
</evidence>
<keyword evidence="3" id="KW-1185">Reference proteome</keyword>
<keyword evidence="1" id="KW-0472">Membrane</keyword>
<keyword evidence="1" id="KW-0812">Transmembrane</keyword>
<reference evidence="2 3" key="1">
    <citation type="submission" date="2023-06" db="EMBL/GenBank/DDBJ databases">
        <title>Sporosarcina sp. nov., isolated from Korean tranditional fermented seafood 'Jeotgal'.</title>
        <authorList>
            <person name="Yang A.I."/>
            <person name="Shin N.-R."/>
        </authorList>
    </citation>
    <scope>NUCLEOTIDE SEQUENCE [LARGE SCALE GENOMIC DNA]</scope>
    <source>
        <strain evidence="2 3">T2O-4</strain>
    </source>
</reference>
<dbReference type="RefSeq" id="WP_317967501.1">
    <property type="nucleotide sequence ID" value="NZ_CP129118.1"/>
</dbReference>